<feature type="region of interest" description="Disordered" evidence="1">
    <location>
        <begin position="271"/>
        <end position="369"/>
    </location>
</feature>
<reference evidence="3 4" key="3">
    <citation type="journal article" date="2017" name="G3 (Bethesda)">
        <title>Comparative analysis highlights variable genome content of wheat rusts and divergence of the mating loci.</title>
        <authorList>
            <person name="Cuomo C.A."/>
            <person name="Bakkeren G."/>
            <person name="Khalil H.B."/>
            <person name="Panwar V."/>
            <person name="Joly D."/>
            <person name="Linning R."/>
            <person name="Sakthikumar S."/>
            <person name="Song X."/>
            <person name="Adiconis X."/>
            <person name="Fan L."/>
            <person name="Goldberg J.M."/>
            <person name="Levin J.Z."/>
            <person name="Young S."/>
            <person name="Zeng Q."/>
            <person name="Anikster Y."/>
            <person name="Bruce M."/>
            <person name="Wang M."/>
            <person name="Yin C."/>
            <person name="McCallum B."/>
            <person name="Szabo L.J."/>
            <person name="Hulbert S."/>
            <person name="Chen X."/>
            <person name="Fellers J.P."/>
        </authorList>
    </citation>
    <scope>NUCLEOTIDE SEQUENCE</scope>
    <source>
        <strain evidence="4">Isolate 1-1 / race 1 (BBBD)</strain>
        <strain evidence="3">isolate 1-1 / race 1 (BBBD)</strain>
    </source>
</reference>
<dbReference type="EnsemblFungi" id="PTTG_07104-t43_1">
    <property type="protein sequence ID" value="PTTG_07104-t43_1-p1"/>
    <property type="gene ID" value="PTTG_07104"/>
</dbReference>
<protein>
    <submittedName>
        <fullName evidence="2 3">Uncharacterized protein</fullName>
    </submittedName>
</protein>
<dbReference type="AlphaFoldDB" id="A0A0C4F1Y3"/>
<dbReference type="OrthoDB" id="3357341at2759"/>
<feature type="compositionally biased region" description="Basic and acidic residues" evidence="1">
    <location>
        <begin position="330"/>
        <end position="353"/>
    </location>
</feature>
<evidence type="ECO:0000313" key="3">
    <source>
        <dbReference type="EnsemblFungi" id="PTTG_07104-t43_1-p1"/>
    </source>
</evidence>
<feature type="region of interest" description="Disordered" evidence="1">
    <location>
        <begin position="382"/>
        <end position="423"/>
    </location>
</feature>
<proteinExistence type="predicted"/>
<evidence type="ECO:0000313" key="4">
    <source>
        <dbReference type="Proteomes" id="UP000005240"/>
    </source>
</evidence>
<feature type="region of interest" description="Disordered" evidence="1">
    <location>
        <begin position="452"/>
        <end position="506"/>
    </location>
</feature>
<dbReference type="VEuPathDB" id="FungiDB:PTTG_07104"/>
<dbReference type="EMBL" id="ADAS02000103">
    <property type="protein sequence ID" value="OAV90370.1"/>
    <property type="molecule type" value="Genomic_DNA"/>
</dbReference>
<dbReference type="Proteomes" id="UP000005240">
    <property type="component" value="Unassembled WGS sequence"/>
</dbReference>
<accession>A0A0C4F1Y3</accession>
<sequence length="538" mass="58381">MLDVNLYTLNFVRSTNEPDKLFLIQESTGEPVYFRLRVPEGSETRTELYHAATLAPLGVFQPLSSKLKLISLANPSATSRKPDPDYPCAIYRPGSSTAPPSCQFLDFNIRRIENLHDPRAGLEFTIILALLGFTEALVDPEPSSVSPSLSQTQIPTATNHGPIEANELRVVENSSTSESELVAQGHKLFEDPLFLYLSVHAPSPKTFKQAVAIAEQIKRDRLKRHGEELYQYLVDDIMTQEMSTGRLPASSNASKPSDLKVYLSRTPLDELLPKSATPSKTNKKAAKAAAYLHKPRVPPKEHARTSSFASSASASSPHHSSPSRIARRSGARDGARLEPRAQDQDEASEKDQHSAQGRRPLADQPAPTTKAEVLDLFARDTSLRMSSSSGRGTAEASRRSSVPRSISPADGPRRASSQAAGKARRRLRRLSFFDIVLASCCDAYSAACPATVPDPARRRSKYSRPEPSAIPRRLLLSSSPANAPAPGAGSSMPPPRGPGTAGEAPAAQNSPAFVATLFSVSWRYGHPCHVLEFISLPL</sequence>
<feature type="compositionally biased region" description="Low complexity" evidence="1">
    <location>
        <begin position="467"/>
        <end position="491"/>
    </location>
</feature>
<evidence type="ECO:0000313" key="2">
    <source>
        <dbReference type="EMBL" id="OAV90370.1"/>
    </source>
</evidence>
<name>A0A0C4F1Y3_PUCT1</name>
<keyword evidence="4" id="KW-1185">Reference proteome</keyword>
<reference evidence="2" key="1">
    <citation type="submission" date="2009-11" db="EMBL/GenBank/DDBJ databases">
        <authorList>
            <consortium name="The Broad Institute Genome Sequencing Platform"/>
            <person name="Ward D."/>
            <person name="Feldgarden M."/>
            <person name="Earl A."/>
            <person name="Young S.K."/>
            <person name="Zeng Q."/>
            <person name="Koehrsen M."/>
            <person name="Alvarado L."/>
            <person name="Berlin A."/>
            <person name="Bochicchio J."/>
            <person name="Borenstein D."/>
            <person name="Chapman S.B."/>
            <person name="Chen Z."/>
            <person name="Engels R."/>
            <person name="Freedman E."/>
            <person name="Gellesch M."/>
            <person name="Goldberg J."/>
            <person name="Griggs A."/>
            <person name="Gujja S."/>
            <person name="Heilman E."/>
            <person name="Heiman D."/>
            <person name="Hepburn T."/>
            <person name="Howarth C."/>
            <person name="Jen D."/>
            <person name="Larson L."/>
            <person name="Lewis B."/>
            <person name="Mehta T."/>
            <person name="Park D."/>
            <person name="Pearson M."/>
            <person name="Roberts A."/>
            <person name="Saif S."/>
            <person name="Shea T."/>
            <person name="Shenoy N."/>
            <person name="Sisk P."/>
            <person name="Stolte C."/>
            <person name="Sykes S."/>
            <person name="Thomson T."/>
            <person name="Walk T."/>
            <person name="White J."/>
            <person name="Yandava C."/>
            <person name="Izard J."/>
            <person name="Baranova O.V."/>
            <person name="Blanton J.M."/>
            <person name="Tanner A.C."/>
            <person name="Dewhirst F.E."/>
            <person name="Haas B."/>
            <person name="Nusbaum C."/>
            <person name="Birren B."/>
        </authorList>
    </citation>
    <scope>NUCLEOTIDE SEQUENCE [LARGE SCALE GENOMIC DNA]</scope>
    <source>
        <strain evidence="2">1-1 BBBD Race 1</strain>
    </source>
</reference>
<gene>
    <name evidence="2" type="ORF">PTTG_07104</name>
</gene>
<feature type="compositionally biased region" description="Low complexity" evidence="1">
    <location>
        <begin position="399"/>
        <end position="408"/>
    </location>
</feature>
<organism evidence="2">
    <name type="scientific">Puccinia triticina (isolate 1-1 / race 1 (BBBD))</name>
    <name type="common">Brown leaf rust fungus</name>
    <dbReference type="NCBI Taxonomy" id="630390"/>
    <lineage>
        <taxon>Eukaryota</taxon>
        <taxon>Fungi</taxon>
        <taxon>Dikarya</taxon>
        <taxon>Basidiomycota</taxon>
        <taxon>Pucciniomycotina</taxon>
        <taxon>Pucciniomycetes</taxon>
        <taxon>Pucciniales</taxon>
        <taxon>Pucciniaceae</taxon>
        <taxon>Puccinia</taxon>
    </lineage>
</organism>
<dbReference type="STRING" id="630390.A0A0C4F1Y3"/>
<evidence type="ECO:0000256" key="1">
    <source>
        <dbReference type="SAM" id="MobiDB-lite"/>
    </source>
</evidence>
<feature type="compositionally biased region" description="Low complexity" evidence="1">
    <location>
        <begin position="305"/>
        <end position="324"/>
    </location>
</feature>
<reference evidence="3" key="4">
    <citation type="submission" date="2025-05" db="UniProtKB">
        <authorList>
            <consortium name="EnsemblFungi"/>
        </authorList>
    </citation>
    <scope>IDENTIFICATION</scope>
    <source>
        <strain evidence="3">isolate 1-1 / race 1 (BBBD)</strain>
    </source>
</reference>
<reference evidence="2" key="2">
    <citation type="submission" date="2016-05" db="EMBL/GenBank/DDBJ databases">
        <title>Comparative analysis highlights variable genome content of wheat rusts and divergence of the mating loci.</title>
        <authorList>
            <person name="Cuomo C.A."/>
            <person name="Bakkeren G."/>
            <person name="Szabo L."/>
            <person name="Khalil H."/>
            <person name="Joly D."/>
            <person name="Goldberg J."/>
            <person name="Young S."/>
            <person name="Zeng Q."/>
            <person name="Fellers J."/>
        </authorList>
    </citation>
    <scope>NUCLEOTIDE SEQUENCE [LARGE SCALE GENOMIC DNA]</scope>
    <source>
        <strain evidence="2">1-1 BBBD Race 1</strain>
    </source>
</reference>